<dbReference type="InParanoid" id="A0A803K0B9"/>
<organism evidence="16">
    <name type="scientific">Xenopus tropicalis</name>
    <name type="common">Western clawed frog</name>
    <name type="synonym">Silurana tropicalis</name>
    <dbReference type="NCBI Taxonomy" id="8364"/>
    <lineage>
        <taxon>Eukaryota</taxon>
        <taxon>Metazoa</taxon>
        <taxon>Chordata</taxon>
        <taxon>Craniata</taxon>
        <taxon>Vertebrata</taxon>
        <taxon>Euteleostomi</taxon>
        <taxon>Amphibia</taxon>
        <taxon>Batrachia</taxon>
        <taxon>Anura</taxon>
        <taxon>Pipoidea</taxon>
        <taxon>Pipidae</taxon>
        <taxon>Xenopodinae</taxon>
        <taxon>Xenopus</taxon>
        <taxon>Silurana</taxon>
    </lineage>
</organism>
<dbReference type="Ensembl" id="ENSXETT00000109144">
    <property type="protein sequence ID" value="ENSXETP00000113737"/>
    <property type="gene ID" value="ENSXETG00000041783"/>
</dbReference>
<keyword evidence="2 14" id="KW-1003">Cell membrane</keyword>
<dbReference type="InterPro" id="IPR050939">
    <property type="entry name" value="Olfactory_GPCR1"/>
</dbReference>
<keyword evidence="4 13" id="KW-0812">Transmembrane</keyword>
<dbReference type="PRINTS" id="PR00237">
    <property type="entry name" value="GPCRRHODOPSN"/>
</dbReference>
<feature type="domain" description="G-protein coupled receptors family 1 profile" evidence="15">
    <location>
        <begin position="1"/>
        <end position="232"/>
    </location>
</feature>
<comment type="subcellular location">
    <subcellularLocation>
        <location evidence="1 14">Cell membrane</location>
        <topology evidence="1 14">Multi-pass membrane protein</topology>
    </subcellularLocation>
</comment>
<evidence type="ECO:0000256" key="14">
    <source>
        <dbReference type="RuleBase" id="RU363047"/>
    </source>
</evidence>
<feature type="transmembrane region" description="Helical" evidence="14">
    <location>
        <begin position="82"/>
        <end position="102"/>
    </location>
</feature>
<dbReference type="FunFam" id="1.20.1070.10:FF:000010">
    <property type="entry name" value="Olfactory receptor"/>
    <property type="match status" value="1"/>
</dbReference>
<dbReference type="PROSITE" id="PS50262">
    <property type="entry name" value="G_PROTEIN_RECEP_F1_2"/>
    <property type="match status" value="1"/>
</dbReference>
<evidence type="ECO:0000256" key="5">
    <source>
        <dbReference type="ARBA" id="ARBA00022725"/>
    </source>
</evidence>
<evidence type="ECO:0000256" key="8">
    <source>
        <dbReference type="ARBA" id="ARBA00023136"/>
    </source>
</evidence>
<dbReference type="Gene3D" id="1.20.1070.10">
    <property type="entry name" value="Rhodopsin 7-helix transmembrane proteins"/>
    <property type="match status" value="1"/>
</dbReference>
<evidence type="ECO:0000256" key="3">
    <source>
        <dbReference type="ARBA" id="ARBA00022606"/>
    </source>
</evidence>
<evidence type="ECO:0000256" key="2">
    <source>
        <dbReference type="ARBA" id="ARBA00022475"/>
    </source>
</evidence>
<dbReference type="GO" id="GO:0004984">
    <property type="term" value="F:olfactory receptor activity"/>
    <property type="evidence" value="ECO:0007669"/>
    <property type="project" value="InterPro"/>
</dbReference>
<feature type="transmembrane region" description="Helical" evidence="14">
    <location>
        <begin position="141"/>
        <end position="163"/>
    </location>
</feature>
<keyword evidence="6 14" id="KW-1133">Transmembrane helix</keyword>
<accession>A0A803K0B9</accession>
<evidence type="ECO:0000259" key="15">
    <source>
        <dbReference type="PROSITE" id="PS50262"/>
    </source>
</evidence>
<keyword evidence="5 14" id="KW-0552">Olfaction</keyword>
<proteinExistence type="inferred from homology"/>
<dbReference type="SUPFAM" id="SSF81321">
    <property type="entry name" value="Family A G protein-coupled receptor-like"/>
    <property type="match status" value="1"/>
</dbReference>
<dbReference type="InterPro" id="IPR017452">
    <property type="entry name" value="GPCR_Rhodpsn_7TM"/>
</dbReference>
<keyword evidence="8 14" id="KW-0472">Membrane</keyword>
<evidence type="ECO:0000256" key="9">
    <source>
        <dbReference type="ARBA" id="ARBA00023157"/>
    </source>
</evidence>
<keyword evidence="10 13" id="KW-0675">Receptor</keyword>
<dbReference type="GeneTree" id="ENSGT01150000286948"/>
<dbReference type="InterPro" id="IPR000725">
    <property type="entry name" value="Olfact_rcpt"/>
</dbReference>
<dbReference type="GO" id="GO:0004930">
    <property type="term" value="F:G protein-coupled receptor activity"/>
    <property type="evidence" value="ECO:0007669"/>
    <property type="project" value="UniProtKB-KW"/>
</dbReference>
<keyword evidence="9" id="KW-1015">Disulfide bond</keyword>
<dbReference type="AlphaFoldDB" id="A0A803K0B9"/>
<feature type="transmembrane region" description="Helical" evidence="14">
    <location>
        <begin position="215"/>
        <end position="234"/>
    </location>
</feature>
<name>A0A803K0B9_XENTR</name>
<reference evidence="16" key="2">
    <citation type="submission" date="2021-03" db="UniProtKB">
        <authorList>
            <consortium name="Ensembl"/>
        </authorList>
    </citation>
    <scope>IDENTIFICATION</scope>
</reference>
<protein>
    <recommendedName>
        <fullName evidence="14">Olfactory receptor</fullName>
    </recommendedName>
</protein>
<dbReference type="PANTHER" id="PTHR24242:SF253">
    <property type="entry name" value="OLFACTORY RECEPTOR-RELATED"/>
    <property type="match status" value="1"/>
</dbReference>
<evidence type="ECO:0000256" key="10">
    <source>
        <dbReference type="ARBA" id="ARBA00023170"/>
    </source>
</evidence>
<dbReference type="InterPro" id="IPR000276">
    <property type="entry name" value="GPCR_Rhodpsn"/>
</dbReference>
<evidence type="ECO:0000256" key="13">
    <source>
        <dbReference type="RuleBase" id="RU000688"/>
    </source>
</evidence>
<feature type="transmembrane region" description="Helical" evidence="14">
    <location>
        <begin position="184"/>
        <end position="203"/>
    </location>
</feature>
<dbReference type="PRINTS" id="PR00245">
    <property type="entry name" value="OLFACTORYR"/>
</dbReference>
<evidence type="ECO:0000256" key="1">
    <source>
        <dbReference type="ARBA" id="ARBA00004651"/>
    </source>
</evidence>
<evidence type="ECO:0000256" key="12">
    <source>
        <dbReference type="ARBA" id="ARBA00023224"/>
    </source>
</evidence>
<evidence type="ECO:0000256" key="11">
    <source>
        <dbReference type="ARBA" id="ARBA00023180"/>
    </source>
</evidence>
<dbReference type="PROSITE" id="PS00237">
    <property type="entry name" value="G_PROTEIN_RECEP_F1_1"/>
    <property type="match status" value="1"/>
</dbReference>
<sequence>MYFFLCHLAITDIIVPSNIVPNLLYVTLLDRGTISLSNCLAQLFFLAIATAAECLILTIMSYDRYLAICRPLHYMSIMNPKVQILLATSCWFGSFTVALLFVCSTSTLQFCGSNVINHLFCDLHPLLNLSCSDTFIVDLEILVFGNLNVVVVCVFIVTTYIWIFRTILGTSMTTGRQKAFSTCTSHLTVVCTYYATLVINYLVPLTGRSTDLSKYISLLFTVITPLINPFIYTLRNREIRSAFHYYIQKTMKLS</sequence>
<keyword evidence="3 14" id="KW-0716">Sensory transduction</keyword>
<dbReference type="Pfam" id="PF13853">
    <property type="entry name" value="7tm_4"/>
    <property type="match status" value="1"/>
</dbReference>
<dbReference type="PANTHER" id="PTHR24242">
    <property type="entry name" value="G-PROTEIN COUPLED RECEPTOR"/>
    <property type="match status" value="1"/>
</dbReference>
<dbReference type="GO" id="GO:0005886">
    <property type="term" value="C:plasma membrane"/>
    <property type="evidence" value="ECO:0007669"/>
    <property type="project" value="UniProtKB-SubCell"/>
</dbReference>
<evidence type="ECO:0000256" key="6">
    <source>
        <dbReference type="ARBA" id="ARBA00022989"/>
    </source>
</evidence>
<keyword evidence="12 13" id="KW-0807">Transducer</keyword>
<evidence type="ECO:0000256" key="7">
    <source>
        <dbReference type="ARBA" id="ARBA00023040"/>
    </source>
</evidence>
<reference evidence="16" key="1">
    <citation type="journal article" date="2010" name="Science">
        <title>The genome of the Western clawed frog Xenopus tropicalis.</title>
        <authorList>
            <person name="Hellsten U."/>
            <person name="Harland R.M."/>
            <person name="Gilchrist M.J."/>
            <person name="Hendrix D."/>
            <person name="Jurka J."/>
            <person name="Kapitonov V."/>
            <person name="Ovcharenko I."/>
            <person name="Putnam N.H."/>
            <person name="Shu S."/>
            <person name="Taher L."/>
            <person name="Blitz I.L."/>
            <person name="Blumberg B."/>
            <person name="Dichmann D.S."/>
            <person name="Dubchak I."/>
            <person name="Amaya E."/>
            <person name="Detter J.C."/>
            <person name="Fletcher R."/>
            <person name="Gerhard D.S."/>
            <person name="Goodstein D."/>
            <person name="Graves T."/>
            <person name="Grigoriev I.V."/>
            <person name="Grimwood J."/>
            <person name="Kawashima T."/>
            <person name="Lindquist E."/>
            <person name="Lucas S.M."/>
            <person name="Mead P.E."/>
            <person name="Mitros T."/>
            <person name="Ogino H."/>
            <person name="Ohta Y."/>
            <person name="Poliakov A.V."/>
            <person name="Pollet N."/>
            <person name="Robert J."/>
            <person name="Salamov A."/>
            <person name="Sater A.K."/>
            <person name="Schmutz J."/>
            <person name="Terry A."/>
            <person name="Vize P.D."/>
            <person name="Warren W.C."/>
            <person name="Wells D."/>
            <person name="Wills A."/>
            <person name="Wilson R.K."/>
            <person name="Zimmerman L.B."/>
            <person name="Zorn A.M."/>
            <person name="Grainger R."/>
            <person name="Grammer T."/>
            <person name="Khokha M.K."/>
            <person name="Richardson P.M."/>
            <person name="Rokhsar D.S."/>
        </authorList>
    </citation>
    <scope>NUCLEOTIDE SEQUENCE [LARGE SCALE GENOMIC DNA]</scope>
    <source>
        <strain evidence="16">Nigerian</strain>
    </source>
</reference>
<feature type="transmembrane region" description="Helical" evidence="14">
    <location>
        <begin position="40"/>
        <end position="62"/>
    </location>
</feature>
<evidence type="ECO:0000256" key="4">
    <source>
        <dbReference type="ARBA" id="ARBA00022692"/>
    </source>
</evidence>
<keyword evidence="11" id="KW-0325">Glycoprotein</keyword>
<comment type="similarity">
    <text evidence="13">Belongs to the G-protein coupled receptor 1 family.</text>
</comment>
<evidence type="ECO:0000313" key="16">
    <source>
        <dbReference type="Ensembl" id="ENSXETP00000113737"/>
    </source>
</evidence>
<keyword evidence="7 13" id="KW-0297">G-protein coupled receptor</keyword>